<evidence type="ECO:0000313" key="2">
    <source>
        <dbReference type="Proteomes" id="UP000824469"/>
    </source>
</evidence>
<comment type="caution">
    <text evidence="1">The sequence shown here is derived from an EMBL/GenBank/DDBJ whole genome shotgun (WGS) entry which is preliminary data.</text>
</comment>
<feature type="non-terminal residue" evidence="1">
    <location>
        <position position="70"/>
    </location>
</feature>
<sequence>ELPLGPENIIVLSESEERVRCKLLANVLEDPADKDKEVRALNFQVLLISLMPCLQCSTHVSLSPAAQTMS</sequence>
<gene>
    <name evidence="1" type="ORF">KI387_016599</name>
</gene>
<dbReference type="AlphaFoldDB" id="A0AA38GJ58"/>
<evidence type="ECO:0000313" key="1">
    <source>
        <dbReference type="EMBL" id="KAH9321960.1"/>
    </source>
</evidence>
<dbReference type="Proteomes" id="UP000824469">
    <property type="component" value="Unassembled WGS sequence"/>
</dbReference>
<keyword evidence="2" id="KW-1185">Reference proteome</keyword>
<organism evidence="1 2">
    <name type="scientific">Taxus chinensis</name>
    <name type="common">Chinese yew</name>
    <name type="synonym">Taxus wallichiana var. chinensis</name>
    <dbReference type="NCBI Taxonomy" id="29808"/>
    <lineage>
        <taxon>Eukaryota</taxon>
        <taxon>Viridiplantae</taxon>
        <taxon>Streptophyta</taxon>
        <taxon>Embryophyta</taxon>
        <taxon>Tracheophyta</taxon>
        <taxon>Spermatophyta</taxon>
        <taxon>Pinopsida</taxon>
        <taxon>Pinidae</taxon>
        <taxon>Conifers II</taxon>
        <taxon>Cupressales</taxon>
        <taxon>Taxaceae</taxon>
        <taxon>Taxus</taxon>
    </lineage>
</organism>
<name>A0AA38GJ58_TAXCH</name>
<accession>A0AA38GJ58</accession>
<proteinExistence type="predicted"/>
<protein>
    <submittedName>
        <fullName evidence="1">Uncharacterized protein</fullName>
    </submittedName>
</protein>
<dbReference type="EMBL" id="JAHRHJ020000003">
    <property type="protein sequence ID" value="KAH9321960.1"/>
    <property type="molecule type" value="Genomic_DNA"/>
</dbReference>
<reference evidence="1 2" key="1">
    <citation type="journal article" date="2021" name="Nat. Plants">
        <title>The Taxus genome provides insights into paclitaxel biosynthesis.</title>
        <authorList>
            <person name="Xiong X."/>
            <person name="Gou J."/>
            <person name="Liao Q."/>
            <person name="Li Y."/>
            <person name="Zhou Q."/>
            <person name="Bi G."/>
            <person name="Li C."/>
            <person name="Du R."/>
            <person name="Wang X."/>
            <person name="Sun T."/>
            <person name="Guo L."/>
            <person name="Liang H."/>
            <person name="Lu P."/>
            <person name="Wu Y."/>
            <person name="Zhang Z."/>
            <person name="Ro D.K."/>
            <person name="Shang Y."/>
            <person name="Huang S."/>
            <person name="Yan J."/>
        </authorList>
    </citation>
    <scope>NUCLEOTIDE SEQUENCE [LARGE SCALE GENOMIC DNA]</scope>
    <source>
        <strain evidence="1">Ta-2019</strain>
    </source>
</reference>
<feature type="non-terminal residue" evidence="1">
    <location>
        <position position="1"/>
    </location>
</feature>